<evidence type="ECO:0000313" key="1">
    <source>
        <dbReference type="EMBL" id="AXE37652.1"/>
    </source>
</evidence>
<gene>
    <name evidence="1" type="ORF">JS278_00459</name>
</gene>
<dbReference type="Proteomes" id="UP000251995">
    <property type="component" value="Chromosome"/>
</dbReference>
<name>A0A344UQV4_9ACTN</name>
<dbReference type="AlphaFoldDB" id="A0A344UQV4"/>
<reference evidence="1 2" key="1">
    <citation type="submission" date="2017-12" db="EMBL/GenBank/DDBJ databases">
        <title>The whole genome sequence of the Acidipropionibacterium virtanenii sp. nov. type strain JS278.</title>
        <authorList>
            <person name="Laine P."/>
            <person name="Deptula P."/>
            <person name="Varmanen P."/>
            <person name="Auvinen P."/>
        </authorList>
    </citation>
    <scope>NUCLEOTIDE SEQUENCE [LARGE SCALE GENOMIC DNA]</scope>
    <source>
        <strain evidence="1 2">JS278</strain>
    </source>
</reference>
<dbReference type="KEGG" id="acij:JS278_00459"/>
<proteinExistence type="predicted"/>
<protein>
    <submittedName>
        <fullName evidence="1">Uncharacterized protein</fullName>
    </submittedName>
</protein>
<keyword evidence="2" id="KW-1185">Reference proteome</keyword>
<accession>A0A344UQV4</accession>
<dbReference type="EMBL" id="CP025198">
    <property type="protein sequence ID" value="AXE37652.1"/>
    <property type="molecule type" value="Genomic_DNA"/>
</dbReference>
<organism evidence="1 2">
    <name type="scientific">Acidipropionibacterium virtanenii</name>
    <dbReference type="NCBI Taxonomy" id="2057246"/>
    <lineage>
        <taxon>Bacteria</taxon>
        <taxon>Bacillati</taxon>
        <taxon>Actinomycetota</taxon>
        <taxon>Actinomycetes</taxon>
        <taxon>Propionibacteriales</taxon>
        <taxon>Propionibacteriaceae</taxon>
        <taxon>Acidipropionibacterium</taxon>
    </lineage>
</organism>
<dbReference type="RefSeq" id="WP_114043778.1">
    <property type="nucleotide sequence ID" value="NZ_CP025198.1"/>
</dbReference>
<sequence>MTIRIAFIEQSIERGRFLVMSAVVVDAVDQKHLAAELLATGLFGFRASRAGEGRRRSMEAVLGRPPVQRVVSVCAMIMRAPELARTQCLGTLAMRLGRECGPALGARSVWHDFQGLCEDEIIR</sequence>
<evidence type="ECO:0000313" key="2">
    <source>
        <dbReference type="Proteomes" id="UP000251995"/>
    </source>
</evidence>